<sequence>MSISDDDSIFGDEDGVGVEDASEIDYYAILNVAKDATADDIARAYKHRCLIFHPDRHQDENDKKEAAKIFVILREAYETLSDPKKRAIYDAVGAQGLDLQGWQLVTKSNNAENIRKEYEFLKRLRDNEIMLQRVHPTGSFIVKMSVAGLMQEYAEDRYPPTLVGISIAQAVDCALTSNDRVGLVGRVKTGNGRGEGSFVMGWKKSVSALLHLDNSLSFSSDAVSATAKIAYALTPRAAIVIQPTLQYYLLQTAFAPSLALLYSMQLRPGWQGTLAFTKSLQNSSLTTSIVKTELNQPKYIANITLSPLGTSGRVSYFKRLPGQDFFYESTLQLSAFGFTPTVACEGRLSRYSKLGCSVSLTYPSLLLQARFKLKTCLSNYELQLVLCDSKEDVGRAAIYGVILPSLLYHLTKAVLHKPYQKFMRIFEDKIDDDQVDELKREEAQNIVHLMRPTAERIAEDEARKNGLVIVEAKYGEMANTGVGSNVYPVAGDRLIDVTVPLQAMVHDSQLRIYSSKSQVPGFYDPCPREPKMLKVLYKFHDELHSVTVPEEVALNIPLRAHRLAQQ</sequence>
<keyword evidence="3" id="KW-0143">Chaperone</keyword>
<accession>A0A7E4V905</accession>
<dbReference type="InterPro" id="IPR024586">
    <property type="entry name" value="DnaJ-like_C11_C"/>
</dbReference>
<dbReference type="PANTHER" id="PTHR44157">
    <property type="entry name" value="DNAJ HOMOLOG SUBFAMILY C MEMBER 11"/>
    <property type="match status" value="1"/>
</dbReference>
<dbReference type="GO" id="GO:0005739">
    <property type="term" value="C:mitochondrion"/>
    <property type="evidence" value="ECO:0007669"/>
    <property type="project" value="GOC"/>
</dbReference>
<dbReference type="CDD" id="cd06257">
    <property type="entry name" value="DnaJ"/>
    <property type="match status" value="1"/>
</dbReference>
<dbReference type="InterPro" id="IPR036869">
    <property type="entry name" value="J_dom_sf"/>
</dbReference>
<dbReference type="Gene3D" id="1.10.287.110">
    <property type="entry name" value="DnaJ domain"/>
    <property type="match status" value="1"/>
</dbReference>
<dbReference type="GO" id="GO:0042407">
    <property type="term" value="P:cristae formation"/>
    <property type="evidence" value="ECO:0007669"/>
    <property type="project" value="TreeGrafter"/>
</dbReference>
<dbReference type="PROSITE" id="PS00636">
    <property type="entry name" value="DNAJ_1"/>
    <property type="match status" value="1"/>
</dbReference>
<protein>
    <submittedName>
        <fullName evidence="6">J domain-containing protein</fullName>
    </submittedName>
</protein>
<evidence type="ECO:0000256" key="2">
    <source>
        <dbReference type="ARBA" id="ARBA00023136"/>
    </source>
</evidence>
<dbReference type="InterPro" id="IPR055225">
    <property type="entry name" value="DNAJC11-like_beta-barrel"/>
</dbReference>
<reference evidence="6" key="2">
    <citation type="submission" date="2020-10" db="UniProtKB">
        <authorList>
            <consortium name="WormBaseParasite"/>
        </authorList>
    </citation>
    <scope>IDENTIFICATION</scope>
</reference>
<dbReference type="AlphaFoldDB" id="A0A7E4V905"/>
<dbReference type="PRINTS" id="PR00625">
    <property type="entry name" value="JDOMAIN"/>
</dbReference>
<dbReference type="InterPro" id="IPR018253">
    <property type="entry name" value="DnaJ_domain_CS"/>
</dbReference>
<evidence type="ECO:0000259" key="4">
    <source>
        <dbReference type="PROSITE" id="PS50076"/>
    </source>
</evidence>
<dbReference type="PROSITE" id="PS50076">
    <property type="entry name" value="DNAJ_2"/>
    <property type="match status" value="1"/>
</dbReference>
<evidence type="ECO:0000313" key="6">
    <source>
        <dbReference type="WBParaSite" id="Pan_g18090.t1"/>
    </source>
</evidence>
<dbReference type="Pfam" id="PF00226">
    <property type="entry name" value="DnaJ"/>
    <property type="match status" value="1"/>
</dbReference>
<name>A0A7E4V905_PANRE</name>
<dbReference type="SUPFAM" id="SSF46565">
    <property type="entry name" value="Chaperone J-domain"/>
    <property type="match status" value="1"/>
</dbReference>
<dbReference type="PANTHER" id="PTHR44157:SF1">
    <property type="entry name" value="DNAJ HOMOLOG SUBFAMILY C MEMBER 11"/>
    <property type="match status" value="1"/>
</dbReference>
<evidence type="ECO:0000256" key="3">
    <source>
        <dbReference type="ARBA" id="ARBA00023186"/>
    </source>
</evidence>
<dbReference type="WBParaSite" id="Pan_g18090.t1">
    <property type="protein sequence ID" value="Pan_g18090.t1"/>
    <property type="gene ID" value="Pan_g18090"/>
</dbReference>
<reference evidence="5" key="1">
    <citation type="journal article" date="2013" name="Genetics">
        <title>The draft genome and transcriptome of Panagrellus redivivus are shaped by the harsh demands of a free-living lifestyle.</title>
        <authorList>
            <person name="Srinivasan J."/>
            <person name="Dillman A.R."/>
            <person name="Macchietto M.G."/>
            <person name="Heikkinen L."/>
            <person name="Lakso M."/>
            <person name="Fracchia K.M."/>
            <person name="Antoshechkin I."/>
            <person name="Mortazavi A."/>
            <person name="Wong G."/>
            <person name="Sternberg P.W."/>
        </authorList>
    </citation>
    <scope>NUCLEOTIDE SEQUENCE [LARGE SCALE GENOMIC DNA]</scope>
    <source>
        <strain evidence="5">MT8872</strain>
    </source>
</reference>
<proteinExistence type="predicted"/>
<keyword evidence="2" id="KW-0472">Membrane</keyword>
<dbReference type="InterPro" id="IPR052243">
    <property type="entry name" value="Mito_inner_membrane_organizer"/>
</dbReference>
<evidence type="ECO:0000256" key="1">
    <source>
        <dbReference type="ARBA" id="ARBA00004370"/>
    </source>
</evidence>
<organism evidence="5 6">
    <name type="scientific">Panagrellus redivivus</name>
    <name type="common">Microworm</name>
    <dbReference type="NCBI Taxonomy" id="6233"/>
    <lineage>
        <taxon>Eukaryota</taxon>
        <taxon>Metazoa</taxon>
        <taxon>Ecdysozoa</taxon>
        <taxon>Nematoda</taxon>
        <taxon>Chromadorea</taxon>
        <taxon>Rhabditida</taxon>
        <taxon>Tylenchina</taxon>
        <taxon>Panagrolaimomorpha</taxon>
        <taxon>Panagrolaimoidea</taxon>
        <taxon>Panagrolaimidae</taxon>
        <taxon>Panagrellus</taxon>
    </lineage>
</organism>
<dbReference type="Pfam" id="PF22774">
    <property type="entry name" value="DNAJC11_beta-barrel"/>
    <property type="match status" value="1"/>
</dbReference>
<evidence type="ECO:0000313" key="5">
    <source>
        <dbReference type="Proteomes" id="UP000492821"/>
    </source>
</evidence>
<dbReference type="SMART" id="SM00271">
    <property type="entry name" value="DnaJ"/>
    <property type="match status" value="1"/>
</dbReference>
<feature type="domain" description="J" evidence="4">
    <location>
        <begin position="25"/>
        <end position="93"/>
    </location>
</feature>
<comment type="subcellular location">
    <subcellularLocation>
        <location evidence="1">Membrane</location>
    </subcellularLocation>
</comment>
<dbReference type="Pfam" id="PF11875">
    <property type="entry name" value="DnaJ-like_C11_C"/>
    <property type="match status" value="1"/>
</dbReference>
<dbReference type="InterPro" id="IPR001623">
    <property type="entry name" value="DnaJ_domain"/>
</dbReference>
<dbReference type="GO" id="GO:0016020">
    <property type="term" value="C:membrane"/>
    <property type="evidence" value="ECO:0007669"/>
    <property type="project" value="UniProtKB-SubCell"/>
</dbReference>
<dbReference type="Proteomes" id="UP000492821">
    <property type="component" value="Unassembled WGS sequence"/>
</dbReference>
<keyword evidence="5" id="KW-1185">Reference proteome</keyword>